<organism evidence="1 2">
    <name type="scientific">Veillonella seminalis ACS-216-V-Col6b</name>
    <dbReference type="NCBI Taxonomy" id="883156"/>
    <lineage>
        <taxon>Bacteria</taxon>
        <taxon>Bacillati</taxon>
        <taxon>Bacillota</taxon>
        <taxon>Negativicutes</taxon>
        <taxon>Veillonellales</taxon>
        <taxon>Veillonellaceae</taxon>
        <taxon>Veillonella</taxon>
    </lineage>
</organism>
<protein>
    <submittedName>
        <fullName evidence="1">Uncharacterized protein</fullName>
    </submittedName>
</protein>
<gene>
    <name evidence="1" type="ORF">HMPREF9282_00251</name>
</gene>
<dbReference type="GeneID" id="83056168"/>
<accession>K9D5C8</accession>
<dbReference type="AlphaFoldDB" id="K9D5C8"/>
<comment type="caution">
    <text evidence="1">The sequence shown here is derived from an EMBL/GenBank/DDBJ whole genome shotgun (WGS) entry which is preliminary data.</text>
</comment>
<name>K9D5C8_9FIRM</name>
<dbReference type="PATRIC" id="fig|883156.3.peg.252"/>
<dbReference type="EMBL" id="AHAF01000001">
    <property type="protein sequence ID" value="EKU79443.1"/>
    <property type="molecule type" value="Genomic_DNA"/>
</dbReference>
<proteinExistence type="predicted"/>
<reference evidence="1 2" key="1">
    <citation type="submission" date="2012-09" db="EMBL/GenBank/DDBJ databases">
        <title>The Genome Sequence of Veillonella ratti ACS-216-V-COL6B.</title>
        <authorList>
            <consortium name="The Broad Institute Genome Sequencing Platform"/>
            <person name="Earl A."/>
            <person name="Ward D."/>
            <person name="Feldgarden M."/>
            <person name="Gevers D."/>
            <person name="Saerens B."/>
            <person name="Vaneechoutte M."/>
            <person name="Walker B."/>
            <person name="Young S.K."/>
            <person name="Zeng Q."/>
            <person name="Gargeya S."/>
            <person name="Fitzgerald M."/>
            <person name="Haas B."/>
            <person name="Abouelleil A."/>
            <person name="Alvarado L."/>
            <person name="Arachchi H.M."/>
            <person name="Berlin A."/>
            <person name="Chapman S.B."/>
            <person name="Goldberg J."/>
            <person name="Griggs A."/>
            <person name="Gujja S."/>
            <person name="Hansen M."/>
            <person name="Howarth C."/>
            <person name="Imamovic A."/>
            <person name="Larimer J."/>
            <person name="McCowen C."/>
            <person name="Montmayeur A."/>
            <person name="Murphy C."/>
            <person name="Neiman D."/>
            <person name="Pearson M."/>
            <person name="Priest M."/>
            <person name="Roberts A."/>
            <person name="Saif S."/>
            <person name="Shea T."/>
            <person name="Sisk P."/>
            <person name="Sykes S."/>
            <person name="Wortman J."/>
            <person name="Nusbaum C."/>
            <person name="Birren B."/>
        </authorList>
    </citation>
    <scope>NUCLEOTIDE SEQUENCE [LARGE SCALE GENOMIC DNA]</scope>
    <source>
        <strain evidence="1 2">ACS-216-V-Col6b</strain>
    </source>
</reference>
<dbReference type="RefSeq" id="WP_006555151.1">
    <property type="nucleotide sequence ID" value="NZ_JH992936.1"/>
</dbReference>
<evidence type="ECO:0000313" key="1">
    <source>
        <dbReference type="EMBL" id="EKU79443.1"/>
    </source>
</evidence>
<dbReference type="HOGENOM" id="CLU_3031170_0_0_9"/>
<dbReference type="STRING" id="883156.HMPREF9282_00251"/>
<evidence type="ECO:0000313" key="2">
    <source>
        <dbReference type="Proteomes" id="UP000009891"/>
    </source>
</evidence>
<dbReference type="Proteomes" id="UP000009891">
    <property type="component" value="Unassembled WGS sequence"/>
</dbReference>
<keyword evidence="2" id="KW-1185">Reference proteome</keyword>
<sequence length="57" mass="6164">MSKTESKAGSNKVNDEVVAVITSAISAMGYSANQIASIRPSVSIHNWKLDGRLRMSR</sequence>